<protein>
    <recommendedName>
        <fullName evidence="3">DUF1311 domain-containing protein</fullName>
    </recommendedName>
</protein>
<evidence type="ECO:0000313" key="2">
    <source>
        <dbReference type="Proteomes" id="UP000278241"/>
    </source>
</evidence>
<keyword evidence="2" id="KW-1185">Reference proteome</keyword>
<dbReference type="Gene3D" id="1.20.1270.180">
    <property type="match status" value="1"/>
</dbReference>
<proteinExistence type="predicted"/>
<evidence type="ECO:0008006" key="3">
    <source>
        <dbReference type="Google" id="ProtNLM"/>
    </source>
</evidence>
<dbReference type="EMBL" id="RXRX01000017">
    <property type="protein sequence ID" value="RTN19148.1"/>
    <property type="molecule type" value="Genomic_DNA"/>
</dbReference>
<dbReference type="Proteomes" id="UP000278241">
    <property type="component" value="Unassembled WGS sequence"/>
</dbReference>
<accession>A0ABY0AMQ1</accession>
<name>A0ABY0AMQ1_9ENTR</name>
<reference evidence="1 2" key="1">
    <citation type="submission" date="2018-12" db="EMBL/GenBank/DDBJ databases">
        <title>The Batch Genome Submission of Enterobacter spp. strains.</title>
        <authorList>
            <person name="Wei L."/>
            <person name="Wu W."/>
            <person name="Lin J."/>
            <person name="Zhang X."/>
            <person name="Feng Y."/>
            <person name="Zong Z."/>
        </authorList>
    </citation>
    <scope>NUCLEOTIDE SEQUENCE [LARGE SCALE GENOMIC DNA]</scope>
    <source>
        <strain evidence="1 2">WCHEM090044</strain>
    </source>
</reference>
<gene>
    <name evidence="1" type="ORF">EKN94_20480</name>
</gene>
<organism evidence="1 2">
    <name type="scientific">Enterobacter quasimori</name>
    <dbReference type="NCBI Taxonomy" id="2838947"/>
    <lineage>
        <taxon>Bacteria</taxon>
        <taxon>Pseudomonadati</taxon>
        <taxon>Pseudomonadota</taxon>
        <taxon>Gammaproteobacteria</taxon>
        <taxon>Enterobacterales</taxon>
        <taxon>Enterobacteriaceae</taxon>
        <taxon>Enterobacter</taxon>
    </lineage>
</organism>
<sequence length="146" mass="17020">MNIKKILFLFLICNAADAHNIDPAECNNEIQQGDVYWCLMDKYQQSVIALKKEEINAQKRLERFDNIEGKKRGLNEDGTLAYDSNIHLARITFPELHRYFIIYREKQCGYSSLSIGALSGYRVPISSLYCKTEMNISQIKWLKDYI</sequence>
<evidence type="ECO:0000313" key="1">
    <source>
        <dbReference type="EMBL" id="RTN19148.1"/>
    </source>
</evidence>
<dbReference type="RefSeq" id="WP_126546280.1">
    <property type="nucleotide sequence ID" value="NZ_RXRX01000017.1"/>
</dbReference>
<comment type="caution">
    <text evidence="1">The sequence shown here is derived from an EMBL/GenBank/DDBJ whole genome shotgun (WGS) entry which is preliminary data.</text>
</comment>